<dbReference type="Proteomes" id="UP000285710">
    <property type="component" value="Unassembled WGS sequence"/>
</dbReference>
<feature type="transmembrane region" description="Helical" evidence="1">
    <location>
        <begin position="7"/>
        <end position="26"/>
    </location>
</feature>
<comment type="caution">
    <text evidence="2">The sequence shown here is derived from an EMBL/GenBank/DDBJ whole genome shotgun (WGS) entry which is preliminary data.</text>
</comment>
<protein>
    <submittedName>
        <fullName evidence="2">Uncharacterized protein</fullName>
    </submittedName>
</protein>
<dbReference type="AlphaFoldDB" id="A0A443J187"/>
<keyword evidence="1" id="KW-0472">Membrane</keyword>
<keyword evidence="1" id="KW-1133">Transmembrane helix</keyword>
<proteinExistence type="predicted"/>
<reference evidence="2 3" key="2">
    <citation type="submission" date="2019-01" db="EMBL/GenBank/DDBJ databases">
        <authorList>
            <person name="Li Y."/>
        </authorList>
    </citation>
    <scope>NUCLEOTIDE SEQUENCE [LARGE SCALE GENOMIC DNA]</scope>
    <source>
        <strain evidence="2 3">2D-5</strain>
    </source>
</reference>
<evidence type="ECO:0000313" key="3">
    <source>
        <dbReference type="Proteomes" id="UP000285710"/>
    </source>
</evidence>
<keyword evidence="1" id="KW-0812">Transmembrane</keyword>
<reference evidence="2 3" key="1">
    <citation type="submission" date="2019-01" db="EMBL/GenBank/DDBJ databases">
        <title>Sinorhodobacter populi sp. nov. isolated from the symptomatic bark tissue of Populus euramericana canker.</title>
        <authorList>
            <person name="Xu G."/>
        </authorList>
    </citation>
    <scope>NUCLEOTIDE SEQUENCE [LARGE SCALE GENOMIC DNA]</scope>
    <source>
        <strain evidence="2 3">2D-5</strain>
    </source>
</reference>
<evidence type="ECO:0000313" key="2">
    <source>
        <dbReference type="EMBL" id="RWR14224.1"/>
    </source>
</evidence>
<gene>
    <name evidence="2" type="ORF">D2T33_03120</name>
</gene>
<evidence type="ECO:0000256" key="1">
    <source>
        <dbReference type="SAM" id="Phobius"/>
    </source>
</evidence>
<feature type="transmembrane region" description="Helical" evidence="1">
    <location>
        <begin position="38"/>
        <end position="60"/>
    </location>
</feature>
<accession>A0A443J187</accession>
<name>A0A443J187_9RHOB</name>
<sequence length="73" mass="7921">MLTSLLIILYVIGVAVWMGALFYGAIKTPGQNGPGVAMAIILMAWGWPVAWISIIVFNLLARMDAREEDNDAA</sequence>
<keyword evidence="3" id="KW-1185">Reference proteome</keyword>
<dbReference type="EMBL" id="SAUW01000003">
    <property type="protein sequence ID" value="RWR14224.1"/>
    <property type="molecule type" value="Genomic_DNA"/>
</dbReference>
<dbReference type="RefSeq" id="WP_128268801.1">
    <property type="nucleotide sequence ID" value="NZ_SAUW01000003.1"/>
</dbReference>
<organism evidence="2 3">
    <name type="scientific">Paenirhodobacter populi</name>
    <dbReference type="NCBI Taxonomy" id="2306993"/>
    <lineage>
        <taxon>Bacteria</taxon>
        <taxon>Pseudomonadati</taxon>
        <taxon>Pseudomonadota</taxon>
        <taxon>Alphaproteobacteria</taxon>
        <taxon>Rhodobacterales</taxon>
        <taxon>Rhodobacter group</taxon>
        <taxon>Paenirhodobacter</taxon>
    </lineage>
</organism>